<dbReference type="InterPro" id="IPR029044">
    <property type="entry name" value="Nucleotide-diphossugar_trans"/>
</dbReference>
<keyword evidence="3" id="KW-1185">Reference proteome</keyword>
<dbReference type="SUPFAM" id="SSF53448">
    <property type="entry name" value="Nucleotide-diphospho-sugar transferases"/>
    <property type="match status" value="1"/>
</dbReference>
<name>A0A1L3J5L5_9FLAO</name>
<dbReference type="RefSeq" id="WP_072553075.1">
    <property type="nucleotide sequence ID" value="NZ_CP018153.1"/>
</dbReference>
<dbReference type="PANTHER" id="PTHR43685:SF2">
    <property type="entry name" value="GLYCOSYLTRANSFERASE 2-LIKE DOMAIN-CONTAINING PROTEIN"/>
    <property type="match status" value="1"/>
</dbReference>
<feature type="domain" description="Glycosyltransferase 2-like" evidence="1">
    <location>
        <begin position="3"/>
        <end position="163"/>
    </location>
</feature>
<dbReference type="Pfam" id="PF00535">
    <property type="entry name" value="Glycos_transf_2"/>
    <property type="match status" value="1"/>
</dbReference>
<dbReference type="AlphaFoldDB" id="A0A1L3J5L5"/>
<dbReference type="EMBL" id="CP018153">
    <property type="protein sequence ID" value="APG60428.1"/>
    <property type="molecule type" value="Genomic_DNA"/>
</dbReference>
<dbReference type="Proteomes" id="UP000182510">
    <property type="component" value="Chromosome"/>
</dbReference>
<protein>
    <recommendedName>
        <fullName evidence="1">Glycosyltransferase 2-like domain-containing protein</fullName>
    </recommendedName>
</protein>
<dbReference type="PANTHER" id="PTHR43685">
    <property type="entry name" value="GLYCOSYLTRANSFERASE"/>
    <property type="match status" value="1"/>
</dbReference>
<evidence type="ECO:0000313" key="3">
    <source>
        <dbReference type="Proteomes" id="UP000182510"/>
    </source>
</evidence>
<dbReference type="Gene3D" id="3.90.550.10">
    <property type="entry name" value="Spore Coat Polysaccharide Biosynthesis Protein SpsA, Chain A"/>
    <property type="match status" value="1"/>
</dbReference>
<evidence type="ECO:0000259" key="1">
    <source>
        <dbReference type="Pfam" id="PF00535"/>
    </source>
</evidence>
<accession>A0A1L3J5L5</accession>
<dbReference type="STRING" id="1913577.LPB144_08430"/>
<organism evidence="2 3">
    <name type="scientific">Christiangramia salexigens</name>
    <dbReference type="NCBI Taxonomy" id="1913577"/>
    <lineage>
        <taxon>Bacteria</taxon>
        <taxon>Pseudomonadati</taxon>
        <taxon>Bacteroidota</taxon>
        <taxon>Flavobacteriia</taxon>
        <taxon>Flavobacteriales</taxon>
        <taxon>Flavobacteriaceae</taxon>
        <taxon>Christiangramia</taxon>
    </lineage>
</organism>
<dbReference type="InterPro" id="IPR050834">
    <property type="entry name" value="Glycosyltransf_2"/>
</dbReference>
<dbReference type="OrthoDB" id="786280at2"/>
<gene>
    <name evidence="2" type="ORF">LPB144_08430</name>
</gene>
<dbReference type="InterPro" id="IPR001173">
    <property type="entry name" value="Glyco_trans_2-like"/>
</dbReference>
<dbReference type="KEGG" id="grl:LPB144_08430"/>
<proteinExistence type="predicted"/>
<sequence length="288" mass="33314">MISVVTTCWNELETIGLWINDIENQSEFPAEIIIVDNLSTDGTLEILNSWKENFKKSKIKIISKKCSVSKGRDIAIKNSSFPFILSSDIGTRINNNWVKSFSLLIKKDPSLELVIGNYYFIRTHMSELTRNYDRLMKGERSNLNINSLGSNRNILYSRELYDKVGGMPTHLKFAGDDTYLSKRLIECSSNTNVINEPLVGWIRPIDKVGLYKEARAYGFGDGQISHMLSGKEDNLYNRLNELIKILFYGFMKIIKYSVFWNWILLLCIHSRRTFIYFVAKQKGMKQKC</sequence>
<reference evidence="2 3" key="1">
    <citation type="submission" date="2016-11" db="EMBL/GenBank/DDBJ databases">
        <title>Gramella sp. LPB0144 isolated from marine environment.</title>
        <authorList>
            <person name="Kim E."/>
            <person name="Yi H."/>
        </authorList>
    </citation>
    <scope>NUCLEOTIDE SEQUENCE [LARGE SCALE GENOMIC DNA]</scope>
    <source>
        <strain evidence="2 3">LPB0144</strain>
    </source>
</reference>
<evidence type="ECO:0000313" key="2">
    <source>
        <dbReference type="EMBL" id="APG60428.1"/>
    </source>
</evidence>